<feature type="region of interest" description="Disordered" evidence="1">
    <location>
        <begin position="1"/>
        <end position="40"/>
    </location>
</feature>
<name>A0A0S4KIT8_BODSA</name>
<protein>
    <submittedName>
        <fullName evidence="2">Uncharacterized protein</fullName>
    </submittedName>
</protein>
<keyword evidence="3" id="KW-1185">Reference proteome</keyword>
<sequence length="435" mass="47203">MASIFTKQSFSSHPVPSSGLARRSEQLADDHGDTATTTDGLMHSSEHLLSYPLPSAQPSTAAAADSLEDVIGYLRRSSVATMMQRIVEHMMHGHSSVVAHAAPSSHPLFAAAAASECSPTAAAPATSSSVRTGEDLLIIFQRGLELMRHFDILTSTASSSLSLSYSLNQLMVDIVAWCKAVNNHPTSVSNPPPCARRALHHLSCISVQLRPLCIQLCCSCEHAMTVLQRLTVVMPPACECRQQQQEQQSHLLQPAASSTFSVIEAHYRTLLIDAIAQAINDHFEESSVLFLKVAVPRRRLFSDVGGNAAAHLCRCTVITGAGMDYNVSTRRERRRESATFKGNSLFTHGDSFPSPPKQHPLVLTDDDNCVDVFVVDISEWERIPFELDAMRRIGSGDAVGETFAGVVGSRLANIIAIQRTSAKLQCAGLLHRSRL</sequence>
<proteinExistence type="predicted"/>
<dbReference type="EMBL" id="CYKH01000955">
    <property type="protein sequence ID" value="CUI14297.1"/>
    <property type="molecule type" value="Genomic_DNA"/>
</dbReference>
<evidence type="ECO:0000313" key="3">
    <source>
        <dbReference type="Proteomes" id="UP000051952"/>
    </source>
</evidence>
<evidence type="ECO:0000313" key="2">
    <source>
        <dbReference type="EMBL" id="CUI14297.1"/>
    </source>
</evidence>
<feature type="compositionally biased region" description="Polar residues" evidence="1">
    <location>
        <begin position="1"/>
        <end position="15"/>
    </location>
</feature>
<organism evidence="2 3">
    <name type="scientific">Bodo saltans</name>
    <name type="common">Flagellated protozoan</name>
    <dbReference type="NCBI Taxonomy" id="75058"/>
    <lineage>
        <taxon>Eukaryota</taxon>
        <taxon>Discoba</taxon>
        <taxon>Euglenozoa</taxon>
        <taxon>Kinetoplastea</taxon>
        <taxon>Metakinetoplastina</taxon>
        <taxon>Eubodonida</taxon>
        <taxon>Bodonidae</taxon>
        <taxon>Bodo</taxon>
    </lineage>
</organism>
<gene>
    <name evidence="2" type="ORF">BSAL_83930</name>
</gene>
<evidence type="ECO:0000256" key="1">
    <source>
        <dbReference type="SAM" id="MobiDB-lite"/>
    </source>
</evidence>
<dbReference type="VEuPathDB" id="TriTrypDB:BSAL_83930"/>
<feature type="compositionally biased region" description="Basic and acidic residues" evidence="1">
    <location>
        <begin position="22"/>
        <end position="33"/>
    </location>
</feature>
<dbReference type="Proteomes" id="UP000051952">
    <property type="component" value="Unassembled WGS sequence"/>
</dbReference>
<accession>A0A0S4KIT8</accession>
<dbReference type="AlphaFoldDB" id="A0A0S4KIT8"/>
<reference evidence="3" key="1">
    <citation type="submission" date="2015-09" db="EMBL/GenBank/DDBJ databases">
        <authorList>
            <consortium name="Pathogen Informatics"/>
        </authorList>
    </citation>
    <scope>NUCLEOTIDE SEQUENCE [LARGE SCALE GENOMIC DNA]</scope>
    <source>
        <strain evidence="3">Lake Konstanz</strain>
    </source>
</reference>